<dbReference type="KEGG" id="tet:TTHERM_000248218"/>
<evidence type="ECO:0000313" key="1">
    <source>
        <dbReference type="EMBL" id="EWS72088.1"/>
    </source>
</evidence>
<organism evidence="1 2">
    <name type="scientific">Tetrahymena thermophila (strain SB210)</name>
    <dbReference type="NCBI Taxonomy" id="312017"/>
    <lineage>
        <taxon>Eukaryota</taxon>
        <taxon>Sar</taxon>
        <taxon>Alveolata</taxon>
        <taxon>Ciliophora</taxon>
        <taxon>Intramacronucleata</taxon>
        <taxon>Oligohymenophorea</taxon>
        <taxon>Hymenostomatida</taxon>
        <taxon>Tetrahymenina</taxon>
        <taxon>Tetrahymenidae</taxon>
        <taxon>Tetrahymena</taxon>
    </lineage>
</organism>
<accession>W7X6S7</accession>
<sequence length="297" mass="35503">MIKTKQIIKLYMMNKLTILPIFCIFHQTNAQIVKKFKVIKIYLTLNNLQMDLKVIKAKMIMETKAQKNHISKIFKSKKLHFKNRKFQTKAVLRQAHLIQKIIRNYNMKLTKFQRTMKKPATMTKLVLLQNQKLVNFNLNLTAKVKKKYLSKMYKTGQQIKLVKIICFFFQQVKISPIPQLKMIFNLNQKNFTVIKTQINLIIQTKTLKYKSTKINQLYLIQMIYYSLMNKEIISKLMMKIKIQKQNQVNIYFIQEFTCLSNNSYQIQIKNQIFISLKINIQIKAKKNMCPKKPYKTI</sequence>
<dbReference type="RefSeq" id="XP_012655399.1">
    <property type="nucleotide sequence ID" value="XM_012799945.1"/>
</dbReference>
<dbReference type="GeneID" id="24438012"/>
<dbReference type="InParanoid" id="W7X6S7"/>
<keyword evidence="2" id="KW-1185">Reference proteome</keyword>
<dbReference type="AlphaFoldDB" id="W7X6S7"/>
<gene>
    <name evidence="1" type="ORF">TTHERM_000248218</name>
</gene>
<evidence type="ECO:0000313" key="2">
    <source>
        <dbReference type="Proteomes" id="UP000009168"/>
    </source>
</evidence>
<name>W7X6S7_TETTS</name>
<dbReference type="EMBL" id="GG662474">
    <property type="protein sequence ID" value="EWS72088.1"/>
    <property type="molecule type" value="Genomic_DNA"/>
</dbReference>
<protein>
    <submittedName>
        <fullName evidence="1">Uncharacterized protein</fullName>
    </submittedName>
</protein>
<reference evidence="2" key="1">
    <citation type="journal article" date="2006" name="PLoS Biol.">
        <title>Macronuclear genome sequence of the ciliate Tetrahymena thermophila, a model eukaryote.</title>
        <authorList>
            <person name="Eisen J.A."/>
            <person name="Coyne R.S."/>
            <person name="Wu M."/>
            <person name="Wu D."/>
            <person name="Thiagarajan M."/>
            <person name="Wortman J.R."/>
            <person name="Badger J.H."/>
            <person name="Ren Q."/>
            <person name="Amedeo P."/>
            <person name="Jones K.M."/>
            <person name="Tallon L.J."/>
            <person name="Delcher A.L."/>
            <person name="Salzberg S.L."/>
            <person name="Silva J.C."/>
            <person name="Haas B.J."/>
            <person name="Majoros W.H."/>
            <person name="Farzad M."/>
            <person name="Carlton J.M."/>
            <person name="Smith R.K. Jr."/>
            <person name="Garg J."/>
            <person name="Pearlman R.E."/>
            <person name="Karrer K.M."/>
            <person name="Sun L."/>
            <person name="Manning G."/>
            <person name="Elde N.C."/>
            <person name="Turkewitz A.P."/>
            <person name="Asai D.J."/>
            <person name="Wilkes D.E."/>
            <person name="Wang Y."/>
            <person name="Cai H."/>
            <person name="Collins K."/>
            <person name="Stewart B.A."/>
            <person name="Lee S.R."/>
            <person name="Wilamowska K."/>
            <person name="Weinberg Z."/>
            <person name="Ruzzo W.L."/>
            <person name="Wloga D."/>
            <person name="Gaertig J."/>
            <person name="Frankel J."/>
            <person name="Tsao C.-C."/>
            <person name="Gorovsky M.A."/>
            <person name="Keeling P.J."/>
            <person name="Waller R.F."/>
            <person name="Patron N.J."/>
            <person name="Cherry J.M."/>
            <person name="Stover N.A."/>
            <person name="Krieger C.J."/>
            <person name="del Toro C."/>
            <person name="Ryder H.F."/>
            <person name="Williamson S.C."/>
            <person name="Barbeau R.A."/>
            <person name="Hamilton E.P."/>
            <person name="Orias E."/>
        </authorList>
    </citation>
    <scope>NUCLEOTIDE SEQUENCE [LARGE SCALE GENOMIC DNA]</scope>
    <source>
        <strain evidence="2">SB210</strain>
    </source>
</reference>
<proteinExistence type="predicted"/>
<dbReference type="Proteomes" id="UP000009168">
    <property type="component" value="Unassembled WGS sequence"/>
</dbReference>